<dbReference type="PROSITE" id="PS51257">
    <property type="entry name" value="PROKAR_LIPOPROTEIN"/>
    <property type="match status" value="1"/>
</dbReference>
<feature type="compositionally biased region" description="Low complexity" evidence="1">
    <location>
        <begin position="28"/>
        <end position="63"/>
    </location>
</feature>
<keyword evidence="2" id="KW-0732">Signal</keyword>
<organism evidence="3 4">
    <name type="scientific">Curtobacterium aurantiacum</name>
    <dbReference type="NCBI Taxonomy" id="3236919"/>
    <lineage>
        <taxon>Bacteria</taxon>
        <taxon>Bacillati</taxon>
        <taxon>Actinomycetota</taxon>
        <taxon>Actinomycetes</taxon>
        <taxon>Micrococcales</taxon>
        <taxon>Microbacteriaceae</taxon>
        <taxon>Curtobacterium</taxon>
    </lineage>
</organism>
<evidence type="ECO:0000313" key="3">
    <source>
        <dbReference type="EMBL" id="MBT1588046.1"/>
    </source>
</evidence>
<dbReference type="EMBL" id="JAHEWS010000012">
    <property type="protein sequence ID" value="MBT1588046.1"/>
    <property type="molecule type" value="Genomic_DNA"/>
</dbReference>
<accession>A0ABS5VEX3</accession>
<protein>
    <recommendedName>
        <fullName evidence="5">Lipoprotein</fullName>
    </recommendedName>
</protein>
<name>A0ABS5VEX3_9MICO</name>
<comment type="caution">
    <text evidence="3">The sequence shown here is derived from an EMBL/GenBank/DDBJ whole genome shotgun (WGS) entry which is preliminary data.</text>
</comment>
<evidence type="ECO:0000256" key="1">
    <source>
        <dbReference type="SAM" id="MobiDB-lite"/>
    </source>
</evidence>
<feature type="chain" id="PRO_5046739369" description="Lipoprotein" evidence="2">
    <location>
        <begin position="31"/>
        <end position="223"/>
    </location>
</feature>
<evidence type="ECO:0000313" key="4">
    <source>
        <dbReference type="Proteomes" id="UP001519641"/>
    </source>
</evidence>
<keyword evidence="4" id="KW-1185">Reference proteome</keyword>
<gene>
    <name evidence="3" type="ORF">KK097_09500</name>
</gene>
<reference evidence="3 4" key="1">
    <citation type="submission" date="2021-05" db="EMBL/GenBank/DDBJ databases">
        <title>Whole genome sequence of Curtobacterium flaccumfaciens pv. flaccumfaciens strain CFBP 8819.</title>
        <authorList>
            <person name="Osdaghi E."/>
            <person name="Taghouti G."/>
            <person name="Portier P."/>
            <person name="Fazliarab A."/>
            <person name="Taghavi S.M."/>
            <person name="Briand M."/>
            <person name="Le-Saux M."/>
            <person name="Jacques M.-A."/>
        </authorList>
    </citation>
    <scope>NUCLEOTIDE SEQUENCE [LARGE SCALE GENOMIC DNA]</scope>
    <source>
        <strain evidence="3 4">CFBP 8819</strain>
    </source>
</reference>
<evidence type="ECO:0000256" key="2">
    <source>
        <dbReference type="SAM" id="SignalP"/>
    </source>
</evidence>
<dbReference type="RefSeq" id="WP_214544504.1">
    <property type="nucleotide sequence ID" value="NZ_JAHEWS010000012.1"/>
</dbReference>
<proteinExistence type="predicted"/>
<feature type="signal peptide" evidence="2">
    <location>
        <begin position="1"/>
        <end position="30"/>
    </location>
</feature>
<dbReference type="Proteomes" id="UP001519641">
    <property type="component" value="Unassembled WGS sequence"/>
</dbReference>
<feature type="region of interest" description="Disordered" evidence="1">
    <location>
        <begin position="28"/>
        <end position="65"/>
    </location>
</feature>
<sequence>MSITSRITTAGTATVIVVLVLSGCAGTGTAAPGAERATPRSSAPTQAPAPAPTETETPTAPATVDSATKDLTFEDGDALSASTLPAFGLQVSALDGWEQTGEDPTTGSREYTNADGSVATITQQRLTDLDPAIGDRAATKQLFTAAGLPADRLEEQLLPTITGGTAQFLSIAGRNTDGSWSATVARAFAKPGAALIVKVRTTSQDALRPDLHDILVNAQVVVA</sequence>
<evidence type="ECO:0008006" key="5">
    <source>
        <dbReference type="Google" id="ProtNLM"/>
    </source>
</evidence>